<dbReference type="AlphaFoldDB" id="A0AA47M674"/>
<reference evidence="1" key="1">
    <citation type="journal article" date="2023" name="Front. Mar. Sci.">
        <title>A new Merluccius polli reference genome to investigate the effects of global change in West African waters.</title>
        <authorList>
            <person name="Mateo J.L."/>
            <person name="Blanco-Fernandez C."/>
            <person name="Garcia-Vazquez E."/>
            <person name="Machado-Schiaffino G."/>
        </authorList>
    </citation>
    <scope>NUCLEOTIDE SEQUENCE</scope>
    <source>
        <strain evidence="1">C29</strain>
        <tissue evidence="1">Fin</tissue>
    </source>
</reference>
<name>A0AA47M674_MERPO</name>
<dbReference type="EMBL" id="JAOPHQ010005713">
    <property type="protein sequence ID" value="KAK0134336.1"/>
    <property type="molecule type" value="Genomic_DNA"/>
</dbReference>
<evidence type="ECO:0000313" key="2">
    <source>
        <dbReference type="Proteomes" id="UP001174136"/>
    </source>
</evidence>
<evidence type="ECO:0000313" key="1">
    <source>
        <dbReference type="EMBL" id="KAK0134336.1"/>
    </source>
</evidence>
<proteinExistence type="predicted"/>
<accession>A0AA47M674</accession>
<organism evidence="1 2">
    <name type="scientific">Merluccius polli</name>
    <name type="common">Benguela hake</name>
    <name type="synonym">Merluccius cadenati</name>
    <dbReference type="NCBI Taxonomy" id="89951"/>
    <lineage>
        <taxon>Eukaryota</taxon>
        <taxon>Metazoa</taxon>
        <taxon>Chordata</taxon>
        <taxon>Craniata</taxon>
        <taxon>Vertebrata</taxon>
        <taxon>Euteleostomi</taxon>
        <taxon>Actinopterygii</taxon>
        <taxon>Neopterygii</taxon>
        <taxon>Teleostei</taxon>
        <taxon>Neoteleostei</taxon>
        <taxon>Acanthomorphata</taxon>
        <taxon>Zeiogadaria</taxon>
        <taxon>Gadariae</taxon>
        <taxon>Gadiformes</taxon>
        <taxon>Gadoidei</taxon>
        <taxon>Merlucciidae</taxon>
        <taxon>Merluccius</taxon>
    </lineage>
</organism>
<sequence>MPSIFKPETETAKVTDVCLEVLDGGVRLAILNRFSDVDTVGLTPSVFLNGTQYSKGMILPVGSTSGLPDFGRILQICIHLRSYHLVKQNPAECLLVKPEDLNDYMPLVSYFVQGRLLATPRTFLLR</sequence>
<gene>
    <name evidence="1" type="ORF">N1851_030097</name>
</gene>
<keyword evidence="2" id="KW-1185">Reference proteome</keyword>
<protein>
    <submittedName>
        <fullName evidence="1">Uncharacterized protein</fullName>
    </submittedName>
</protein>
<comment type="caution">
    <text evidence="1">The sequence shown here is derived from an EMBL/GenBank/DDBJ whole genome shotgun (WGS) entry which is preliminary data.</text>
</comment>
<dbReference type="Proteomes" id="UP001174136">
    <property type="component" value="Unassembled WGS sequence"/>
</dbReference>